<accession>A0AAE3KXB0</accession>
<dbReference type="Pfam" id="PF02606">
    <property type="entry name" value="LpxK"/>
    <property type="match status" value="1"/>
</dbReference>
<dbReference type="GO" id="GO:0009245">
    <property type="term" value="P:lipid A biosynthetic process"/>
    <property type="evidence" value="ECO:0007669"/>
    <property type="project" value="UniProtKB-UniRule"/>
</dbReference>
<keyword evidence="11 13" id="KW-0443">Lipid metabolism</keyword>
<dbReference type="EMBL" id="RJUF01000174">
    <property type="protein sequence ID" value="MCP9764500.1"/>
    <property type="molecule type" value="Genomic_DNA"/>
</dbReference>
<evidence type="ECO:0000256" key="11">
    <source>
        <dbReference type="ARBA" id="ARBA00023098"/>
    </source>
</evidence>
<evidence type="ECO:0000256" key="8">
    <source>
        <dbReference type="ARBA" id="ARBA00022741"/>
    </source>
</evidence>
<reference evidence="14 15" key="1">
    <citation type="submission" date="2018-11" db="EMBL/GenBank/DDBJ databases">
        <title>Novel bacteria species description.</title>
        <authorList>
            <person name="Han J.-H."/>
        </authorList>
    </citation>
    <scope>NUCLEOTIDE SEQUENCE [LARGE SCALE GENOMIC DNA]</scope>
    <source>
        <strain evidence="14 15">KCTC23259</strain>
    </source>
</reference>
<comment type="similarity">
    <text evidence="13">Belongs to the LpxK family.</text>
</comment>
<keyword evidence="15" id="KW-1185">Reference proteome</keyword>
<keyword evidence="5 13" id="KW-0444">Lipid biosynthesis</keyword>
<dbReference type="SUPFAM" id="SSF52540">
    <property type="entry name" value="P-loop containing nucleoside triphosphate hydrolases"/>
    <property type="match status" value="1"/>
</dbReference>
<keyword evidence="7 13" id="KW-0808">Transferase</keyword>
<dbReference type="Proteomes" id="UP001204144">
    <property type="component" value="Unassembled WGS sequence"/>
</dbReference>
<gene>
    <name evidence="13 14" type="primary">lpxK</name>
    <name evidence="14" type="ORF">EGI31_16285</name>
</gene>
<sequence length="336" mass="38339">MLQFLKYLLFPFSLLYKGITSLRNLLFDIKILPSFEPPLPTIGVGNLTVGGTGKTPIIDYLISILSKQKIGVISRGYGRKTKGYISIDTNTSPEKVGDEPFMLSRMNPEANFFVCENRVVGYSKAVNAVKDLEIVLFDDVFQHRYIKPKLNLLLCDYNRPFYDDYVLPTGMLRESRYGAKRADIVIVTKCPEAISGTQKNEIRGKIAPYCSKNIPIYFASFKSQIPNNSENTLLDPHSKVVLISGLANNSGFRKGLEKDFNILKHFEFKDHHNFKKSELQLIISEFTDYNFVCSEKDFVKIKPLLSSLELPKFFVSRQKVELFEEESFKKLILAVL</sequence>
<keyword evidence="6 13" id="KW-0441">Lipid A biosynthesis</keyword>
<evidence type="ECO:0000256" key="6">
    <source>
        <dbReference type="ARBA" id="ARBA00022556"/>
    </source>
</evidence>
<keyword evidence="8 13" id="KW-0547">Nucleotide-binding</keyword>
<evidence type="ECO:0000256" key="13">
    <source>
        <dbReference type="HAMAP-Rule" id="MF_00409"/>
    </source>
</evidence>
<dbReference type="AlphaFoldDB" id="A0AAE3KXB0"/>
<comment type="caution">
    <text evidence="14">The sequence shown here is derived from an EMBL/GenBank/DDBJ whole genome shotgun (WGS) entry which is preliminary data.</text>
</comment>
<dbReference type="PANTHER" id="PTHR42724">
    <property type="entry name" value="TETRAACYLDISACCHARIDE 4'-KINASE"/>
    <property type="match status" value="1"/>
</dbReference>
<comment type="function">
    <text evidence="1 13">Transfers the gamma-phosphate of ATP to the 4'-position of a tetraacyldisaccharide 1-phosphate intermediate (termed DS-1-P) to form tetraacyldisaccharide 1,4'-bis-phosphate (lipid IVA).</text>
</comment>
<comment type="pathway">
    <text evidence="2 13">Glycolipid biosynthesis; lipid IV(A) biosynthesis; lipid IV(A) from (3R)-3-hydroxytetradecanoyl-[acyl-carrier-protein] and UDP-N-acetyl-alpha-D-glucosamine: step 6/6.</text>
</comment>
<dbReference type="GO" id="GO:0005886">
    <property type="term" value="C:plasma membrane"/>
    <property type="evidence" value="ECO:0007669"/>
    <property type="project" value="TreeGrafter"/>
</dbReference>
<feature type="binding site" evidence="13">
    <location>
        <begin position="48"/>
        <end position="55"/>
    </location>
    <ligand>
        <name>ATP</name>
        <dbReference type="ChEBI" id="CHEBI:30616"/>
    </ligand>
</feature>
<evidence type="ECO:0000256" key="3">
    <source>
        <dbReference type="ARBA" id="ARBA00012071"/>
    </source>
</evidence>
<evidence type="ECO:0000256" key="1">
    <source>
        <dbReference type="ARBA" id="ARBA00002274"/>
    </source>
</evidence>
<evidence type="ECO:0000256" key="12">
    <source>
        <dbReference type="ARBA" id="ARBA00029757"/>
    </source>
</evidence>
<dbReference type="RefSeq" id="WP_255038192.1">
    <property type="nucleotide sequence ID" value="NZ_RJUF01000174.1"/>
</dbReference>
<protein>
    <recommendedName>
        <fullName evidence="4 13">Tetraacyldisaccharide 4'-kinase</fullName>
        <ecNumber evidence="3 13">2.7.1.130</ecNumber>
    </recommendedName>
    <alternativeName>
        <fullName evidence="12 13">Lipid A 4'-kinase</fullName>
    </alternativeName>
</protein>
<dbReference type="NCBIfam" id="TIGR00682">
    <property type="entry name" value="lpxK"/>
    <property type="match status" value="1"/>
</dbReference>
<dbReference type="InterPro" id="IPR027417">
    <property type="entry name" value="P-loop_NTPase"/>
</dbReference>
<dbReference type="GO" id="GO:0009029">
    <property type="term" value="F:lipid-A 4'-kinase activity"/>
    <property type="evidence" value="ECO:0007669"/>
    <property type="project" value="UniProtKB-UniRule"/>
</dbReference>
<dbReference type="GO" id="GO:0009244">
    <property type="term" value="P:lipopolysaccharide core region biosynthetic process"/>
    <property type="evidence" value="ECO:0007669"/>
    <property type="project" value="TreeGrafter"/>
</dbReference>
<evidence type="ECO:0000256" key="5">
    <source>
        <dbReference type="ARBA" id="ARBA00022516"/>
    </source>
</evidence>
<organism evidence="14 15">
    <name type="scientific">Lacihabitans soyangensis</name>
    <dbReference type="NCBI Taxonomy" id="869394"/>
    <lineage>
        <taxon>Bacteria</taxon>
        <taxon>Pseudomonadati</taxon>
        <taxon>Bacteroidota</taxon>
        <taxon>Cytophagia</taxon>
        <taxon>Cytophagales</taxon>
        <taxon>Leadbetterellaceae</taxon>
        <taxon>Lacihabitans</taxon>
    </lineage>
</organism>
<evidence type="ECO:0000313" key="14">
    <source>
        <dbReference type="EMBL" id="MCP9764500.1"/>
    </source>
</evidence>
<evidence type="ECO:0000256" key="7">
    <source>
        <dbReference type="ARBA" id="ARBA00022679"/>
    </source>
</evidence>
<evidence type="ECO:0000313" key="15">
    <source>
        <dbReference type="Proteomes" id="UP001204144"/>
    </source>
</evidence>
<dbReference type="GO" id="GO:0005524">
    <property type="term" value="F:ATP binding"/>
    <property type="evidence" value="ECO:0007669"/>
    <property type="project" value="UniProtKB-UniRule"/>
</dbReference>
<dbReference type="HAMAP" id="MF_00409">
    <property type="entry name" value="LpxK"/>
    <property type="match status" value="1"/>
</dbReference>
<dbReference type="PANTHER" id="PTHR42724:SF1">
    <property type="entry name" value="TETRAACYLDISACCHARIDE 4'-KINASE, MITOCHONDRIAL-RELATED"/>
    <property type="match status" value="1"/>
</dbReference>
<proteinExistence type="inferred from homology"/>
<name>A0AAE3KXB0_9BACT</name>
<dbReference type="EC" id="2.7.1.130" evidence="3 13"/>
<comment type="catalytic activity">
    <reaction evidence="13">
        <text>a lipid A disaccharide + ATP = a lipid IVA + ADP + H(+)</text>
        <dbReference type="Rhea" id="RHEA:67840"/>
        <dbReference type="ChEBI" id="CHEBI:15378"/>
        <dbReference type="ChEBI" id="CHEBI:30616"/>
        <dbReference type="ChEBI" id="CHEBI:176343"/>
        <dbReference type="ChEBI" id="CHEBI:176425"/>
        <dbReference type="ChEBI" id="CHEBI:456216"/>
        <dbReference type="EC" id="2.7.1.130"/>
    </reaction>
</comment>
<dbReference type="InterPro" id="IPR003758">
    <property type="entry name" value="LpxK"/>
</dbReference>
<keyword evidence="9 13" id="KW-0418">Kinase</keyword>
<evidence type="ECO:0000256" key="9">
    <source>
        <dbReference type="ARBA" id="ARBA00022777"/>
    </source>
</evidence>
<evidence type="ECO:0000256" key="2">
    <source>
        <dbReference type="ARBA" id="ARBA00004870"/>
    </source>
</evidence>
<evidence type="ECO:0000256" key="4">
    <source>
        <dbReference type="ARBA" id="ARBA00016436"/>
    </source>
</evidence>
<evidence type="ECO:0000256" key="10">
    <source>
        <dbReference type="ARBA" id="ARBA00022840"/>
    </source>
</evidence>
<keyword evidence="10 13" id="KW-0067">ATP-binding</keyword>